<reference evidence="10 11" key="1">
    <citation type="journal article" date="2020" name="Mol. Plant">
        <title>The Chromosome-Based Rubber Tree Genome Provides New Insights into Spurge Genome Evolution and Rubber Biosynthesis.</title>
        <authorList>
            <person name="Liu J."/>
            <person name="Shi C."/>
            <person name="Shi C.C."/>
            <person name="Li W."/>
            <person name="Zhang Q.J."/>
            <person name="Zhang Y."/>
            <person name="Li K."/>
            <person name="Lu H.F."/>
            <person name="Shi C."/>
            <person name="Zhu S.T."/>
            <person name="Xiao Z.Y."/>
            <person name="Nan H."/>
            <person name="Yue Y."/>
            <person name="Zhu X.G."/>
            <person name="Wu Y."/>
            <person name="Hong X.N."/>
            <person name="Fan G.Y."/>
            <person name="Tong Y."/>
            <person name="Zhang D."/>
            <person name="Mao C.L."/>
            <person name="Liu Y.L."/>
            <person name="Hao S.J."/>
            <person name="Liu W.Q."/>
            <person name="Lv M.Q."/>
            <person name="Zhang H.B."/>
            <person name="Liu Y."/>
            <person name="Hu-Tang G.R."/>
            <person name="Wang J.P."/>
            <person name="Wang J.H."/>
            <person name="Sun Y.H."/>
            <person name="Ni S.B."/>
            <person name="Chen W.B."/>
            <person name="Zhang X.C."/>
            <person name="Jiao Y.N."/>
            <person name="Eichler E.E."/>
            <person name="Li G.H."/>
            <person name="Liu X."/>
            <person name="Gao L.Z."/>
        </authorList>
    </citation>
    <scope>NUCLEOTIDE SEQUENCE [LARGE SCALE GENOMIC DNA]</scope>
    <source>
        <strain evidence="11">cv. GT1</strain>
        <tissue evidence="10">Leaf</tissue>
    </source>
</reference>
<organism evidence="10 11">
    <name type="scientific">Hevea brasiliensis</name>
    <name type="common">Para rubber tree</name>
    <name type="synonym">Siphonia brasiliensis</name>
    <dbReference type="NCBI Taxonomy" id="3981"/>
    <lineage>
        <taxon>Eukaryota</taxon>
        <taxon>Viridiplantae</taxon>
        <taxon>Streptophyta</taxon>
        <taxon>Embryophyta</taxon>
        <taxon>Tracheophyta</taxon>
        <taxon>Spermatophyta</taxon>
        <taxon>Magnoliopsida</taxon>
        <taxon>eudicotyledons</taxon>
        <taxon>Gunneridae</taxon>
        <taxon>Pentapetalae</taxon>
        <taxon>rosids</taxon>
        <taxon>fabids</taxon>
        <taxon>Malpighiales</taxon>
        <taxon>Euphorbiaceae</taxon>
        <taxon>Crotonoideae</taxon>
        <taxon>Micrandreae</taxon>
        <taxon>Hevea</taxon>
    </lineage>
</organism>
<feature type="compositionally biased region" description="Basic and acidic residues" evidence="8">
    <location>
        <begin position="613"/>
        <end position="623"/>
    </location>
</feature>
<proteinExistence type="inferred from homology"/>
<keyword evidence="7" id="KW-0143">Chaperone</keyword>
<dbReference type="SUPFAM" id="SSF55874">
    <property type="entry name" value="ATPase domain of HSP90 chaperone/DNA topoisomerase II/histidine kinase"/>
    <property type="match status" value="1"/>
</dbReference>
<evidence type="ECO:0000259" key="9">
    <source>
        <dbReference type="SMART" id="SM00387"/>
    </source>
</evidence>
<dbReference type="InterPro" id="IPR003594">
    <property type="entry name" value="HATPase_dom"/>
</dbReference>
<dbReference type="InterPro" id="IPR001404">
    <property type="entry name" value="Hsp90_fam"/>
</dbReference>
<dbReference type="GO" id="GO:0005737">
    <property type="term" value="C:cytoplasm"/>
    <property type="evidence" value="ECO:0007669"/>
    <property type="project" value="UniProtKB-SubCell"/>
</dbReference>
<evidence type="ECO:0000256" key="8">
    <source>
        <dbReference type="SAM" id="MobiDB-lite"/>
    </source>
</evidence>
<dbReference type="Pfam" id="PF00183">
    <property type="entry name" value="HSP90"/>
    <property type="match status" value="1"/>
</dbReference>
<dbReference type="Gene3D" id="1.20.120.790">
    <property type="entry name" value="Heat shock protein 90, C-terminal domain"/>
    <property type="match status" value="1"/>
</dbReference>
<feature type="region of interest" description="Disordered" evidence="8">
    <location>
        <begin position="613"/>
        <end position="636"/>
    </location>
</feature>
<dbReference type="Proteomes" id="UP000467840">
    <property type="component" value="Unassembled WGS sequence"/>
</dbReference>
<dbReference type="SUPFAM" id="SSF110942">
    <property type="entry name" value="HSP90 C-terminal domain"/>
    <property type="match status" value="1"/>
</dbReference>
<dbReference type="Gene3D" id="3.40.50.11260">
    <property type="match status" value="1"/>
</dbReference>
<evidence type="ECO:0000313" key="10">
    <source>
        <dbReference type="EMBL" id="KAF2281772.1"/>
    </source>
</evidence>
<dbReference type="PRINTS" id="PR00775">
    <property type="entry name" value="HEATSHOCK90"/>
</dbReference>
<dbReference type="NCBIfam" id="NF003555">
    <property type="entry name" value="PRK05218.1"/>
    <property type="match status" value="1"/>
</dbReference>
<dbReference type="InterPro" id="IPR020568">
    <property type="entry name" value="Ribosomal_Su5_D2-typ_SF"/>
</dbReference>
<sequence>MFERSGDAVYFALKGTGEEGMKSLEEASRGGSTGAHLAKFRLAHSYVKDKKNVAAARDVYTELAAVKGLTRELRELAEYLSVILSMSLGETGPELESKLMQLASSKDGVYKSSAKEALVVLQLRRNDVNYAVSIMREILGDTASSPESRIVGLVGVERYYGDIEELKFGAEVGKVLSLVVHSLYTNKDIFLREVISNASDACDKLRYLFLSDQSLMEAGEELRIVISVDRDRRELTIRDNGIGMSRKELIDNLGTIASSGTQRFLEELKGDKAQGCDLIGKFGVGFYSVFMVATNVVVESCKAGEKVGYRWQSSGDGVFSVSKIDGDVSRGTKVILTLRENEHDFLDKFRIEHIVTTYSDHVGYPIYLITSDGTEEKLNSGVAIWTKPKDAVSESEHMEFFRSISHIGSNPWMVIHNKNEGTIEYINLLYVPSVKPFDLFHPDRRCSVKLYVNRVFITEDNVQVIPQYLRFLRGVIDSSDLPLNISRETLQNSTVIEKIKASVTRKVLTSLRKKADSDPASYKTFWENFGPVLKEGLCEAMDTESREAILSVCRFYSSNSKEGELISLGDYISRMKPGQEHIFYLSGNDLESAMRSPQIEEWSSVTRVDESDLEKFTESDDQGKKKKKEKKDADDAQQKENVDAFITYMKKVLGDSVSDIKVSRKLTTSLVCLAVPEHALDIRMERFLREQKQLSYKGSRILELNIKHPVLSGLLREYKDNGESELLENMVHILFDQACIIEGEEVNSAVDFANRMNQVLAGLFKK</sequence>
<name>A0A6A6JYV7_HEVBR</name>
<dbReference type="GO" id="GO:0140662">
    <property type="term" value="F:ATP-dependent protein folding chaperone"/>
    <property type="evidence" value="ECO:0007669"/>
    <property type="project" value="InterPro"/>
</dbReference>
<evidence type="ECO:0000256" key="4">
    <source>
        <dbReference type="ARBA" id="ARBA00022741"/>
    </source>
</evidence>
<evidence type="ECO:0000256" key="7">
    <source>
        <dbReference type="ARBA" id="ARBA00023186"/>
    </source>
</evidence>
<comment type="caution">
    <text evidence="10">The sequence shown here is derived from an EMBL/GenBank/DDBJ whole genome shotgun (WGS) entry which is preliminary data.</text>
</comment>
<accession>A0A6A6JYV7</accession>
<feature type="domain" description="Histidine kinase/HSP90-like ATPase" evidence="9">
    <location>
        <begin position="186"/>
        <end position="342"/>
    </location>
</feature>
<dbReference type="GO" id="GO:0051082">
    <property type="term" value="F:unfolded protein binding"/>
    <property type="evidence" value="ECO:0007669"/>
    <property type="project" value="InterPro"/>
</dbReference>
<dbReference type="InterPro" id="IPR037196">
    <property type="entry name" value="HSP90_C"/>
</dbReference>
<evidence type="ECO:0000313" key="11">
    <source>
        <dbReference type="Proteomes" id="UP000467840"/>
    </source>
</evidence>
<protein>
    <recommendedName>
        <fullName evidence="9">Histidine kinase/HSP90-like ATPase domain-containing protein</fullName>
    </recommendedName>
</protein>
<gene>
    <name evidence="10" type="ORF">GH714_042596</name>
</gene>
<keyword evidence="11" id="KW-1185">Reference proteome</keyword>
<dbReference type="Pfam" id="PF13589">
    <property type="entry name" value="HATPase_c_3"/>
    <property type="match status" value="1"/>
</dbReference>
<dbReference type="Gene3D" id="3.30.230.80">
    <property type="match status" value="1"/>
</dbReference>
<dbReference type="AlphaFoldDB" id="A0A6A6JYV7"/>
<evidence type="ECO:0000256" key="2">
    <source>
        <dbReference type="ARBA" id="ARBA00008239"/>
    </source>
</evidence>
<evidence type="ECO:0000256" key="5">
    <source>
        <dbReference type="ARBA" id="ARBA00022840"/>
    </source>
</evidence>
<dbReference type="PROSITE" id="PS00298">
    <property type="entry name" value="HSP90"/>
    <property type="match status" value="1"/>
</dbReference>
<evidence type="ECO:0000256" key="6">
    <source>
        <dbReference type="ARBA" id="ARBA00023016"/>
    </source>
</evidence>
<comment type="subcellular location">
    <subcellularLocation>
        <location evidence="1">Cytoplasm</location>
    </subcellularLocation>
</comment>
<dbReference type="GO" id="GO:0016887">
    <property type="term" value="F:ATP hydrolysis activity"/>
    <property type="evidence" value="ECO:0007669"/>
    <property type="project" value="InterPro"/>
</dbReference>
<dbReference type="GO" id="GO:0005524">
    <property type="term" value="F:ATP binding"/>
    <property type="evidence" value="ECO:0007669"/>
    <property type="project" value="UniProtKB-KW"/>
</dbReference>
<evidence type="ECO:0000256" key="1">
    <source>
        <dbReference type="ARBA" id="ARBA00004496"/>
    </source>
</evidence>
<dbReference type="CDD" id="cd16927">
    <property type="entry name" value="HATPase_Hsp90-like"/>
    <property type="match status" value="1"/>
</dbReference>
<dbReference type="SMART" id="SM00387">
    <property type="entry name" value="HATPase_c"/>
    <property type="match status" value="1"/>
</dbReference>
<dbReference type="PANTHER" id="PTHR11528">
    <property type="entry name" value="HEAT SHOCK PROTEIN 90 FAMILY MEMBER"/>
    <property type="match status" value="1"/>
</dbReference>
<dbReference type="EMBL" id="JAAGAX010000511">
    <property type="protein sequence ID" value="KAF2281772.1"/>
    <property type="molecule type" value="Genomic_DNA"/>
</dbReference>
<dbReference type="InterPro" id="IPR019805">
    <property type="entry name" value="Heat_shock_protein_90_CS"/>
</dbReference>
<comment type="similarity">
    <text evidence="2">Belongs to the heat shock protein 90 family.</text>
</comment>
<dbReference type="HAMAP" id="MF_00505">
    <property type="entry name" value="HSP90"/>
    <property type="match status" value="1"/>
</dbReference>
<dbReference type="InterPro" id="IPR020575">
    <property type="entry name" value="Hsp90_N"/>
</dbReference>
<keyword evidence="3" id="KW-0963">Cytoplasm</keyword>
<keyword evidence="6" id="KW-0346">Stress response</keyword>
<dbReference type="InterPro" id="IPR036890">
    <property type="entry name" value="HATPase_C_sf"/>
</dbReference>
<keyword evidence="4" id="KW-0547">Nucleotide-binding</keyword>
<dbReference type="Gene3D" id="3.30.565.10">
    <property type="entry name" value="Histidine kinase-like ATPase, C-terminal domain"/>
    <property type="match status" value="1"/>
</dbReference>
<dbReference type="FunFam" id="3.30.565.10:FF:000009">
    <property type="entry name" value="Molecular chaperone HtpG"/>
    <property type="match status" value="1"/>
</dbReference>
<evidence type="ECO:0000256" key="3">
    <source>
        <dbReference type="ARBA" id="ARBA00022490"/>
    </source>
</evidence>
<keyword evidence="5" id="KW-0067">ATP-binding</keyword>
<dbReference type="SUPFAM" id="SSF54211">
    <property type="entry name" value="Ribosomal protein S5 domain 2-like"/>
    <property type="match status" value="1"/>
</dbReference>